<evidence type="ECO:0000256" key="2">
    <source>
        <dbReference type="ARBA" id="ARBA00004141"/>
    </source>
</evidence>
<keyword evidence="7" id="KW-0809">Transit peptide</keyword>
<feature type="transmembrane region" description="Helical" evidence="10">
    <location>
        <begin position="85"/>
        <end position="104"/>
    </location>
</feature>
<sequence length="372" mass="41920">MINKNAAYYIKKIVLFILTLICTTLAGSELVTAKSIFFTPDYSWTDFAAGFSYSVPFLLILTVHEFGHYFTAKYYGVEVTLPNYIPMYFPGFSIGTFGALIRIVGPIKSRKQYFDIGIAGPLAGFVVALGVLWYGFTHLPEPEYIFNIHPEYAEYGLDYADHVYENNDDVVSIEMGNNLLFGFFEKYVADPDRLPNHKEIMHYPYLFSGFLALFFTALNLIPIGQLDGGHILYGILGVKKHKQIARVLYLIFAFLAGLGLVSIQTPQEDLLLYSGAYIAFLYFAFQGLGFNRLNTLLTAVSMYVAQFLTSMLIVDVSGFPGYLLFVLLLGRFIGIKHPRTIDERPLSQGRKILGWIALIIFILCFSITPFNA</sequence>
<dbReference type="EMBL" id="JAERQG010000004">
    <property type="protein sequence ID" value="MBL0766671.1"/>
    <property type="molecule type" value="Genomic_DNA"/>
</dbReference>
<dbReference type="RefSeq" id="WP_201923468.1">
    <property type="nucleotide sequence ID" value="NZ_JAERQG010000004.1"/>
</dbReference>
<evidence type="ECO:0000256" key="3">
    <source>
        <dbReference type="ARBA" id="ARBA00007931"/>
    </source>
</evidence>
<comment type="cofactor">
    <cofactor evidence="1">
        <name>Zn(2+)</name>
        <dbReference type="ChEBI" id="CHEBI:29105"/>
    </cofactor>
</comment>
<reference evidence="12" key="1">
    <citation type="submission" date="2021-01" db="EMBL/GenBank/DDBJ databases">
        <title>Marivirga sp. nov., isolated from intertidal surface sediments.</title>
        <authorList>
            <person name="Zhang M."/>
        </authorList>
    </citation>
    <scope>NUCLEOTIDE SEQUENCE</scope>
    <source>
        <strain evidence="12">SM1354</strain>
    </source>
</reference>
<dbReference type="Proteomes" id="UP000642920">
    <property type="component" value="Unassembled WGS sequence"/>
</dbReference>
<comment type="similarity">
    <text evidence="3">Belongs to the peptidase M50B family.</text>
</comment>
<evidence type="ECO:0000256" key="10">
    <source>
        <dbReference type="SAM" id="Phobius"/>
    </source>
</evidence>
<feature type="transmembrane region" description="Helical" evidence="10">
    <location>
        <begin position="319"/>
        <end position="336"/>
    </location>
</feature>
<proteinExistence type="inferred from homology"/>
<comment type="subcellular location">
    <subcellularLocation>
        <location evidence="2">Membrane</location>
        <topology evidence="2">Multi-pass membrane protein</topology>
    </subcellularLocation>
</comment>
<evidence type="ECO:0000256" key="8">
    <source>
        <dbReference type="ARBA" id="ARBA00022989"/>
    </source>
</evidence>
<evidence type="ECO:0000256" key="4">
    <source>
        <dbReference type="ARBA" id="ARBA00022670"/>
    </source>
</evidence>
<keyword evidence="9 10" id="KW-0472">Membrane</keyword>
<dbReference type="Pfam" id="PF02163">
    <property type="entry name" value="Peptidase_M50"/>
    <property type="match status" value="1"/>
</dbReference>
<organism evidence="12 13">
    <name type="scientific">Marivirga atlantica</name>
    <dbReference type="NCBI Taxonomy" id="1548457"/>
    <lineage>
        <taxon>Bacteria</taxon>
        <taxon>Pseudomonadati</taxon>
        <taxon>Bacteroidota</taxon>
        <taxon>Cytophagia</taxon>
        <taxon>Cytophagales</taxon>
        <taxon>Marivirgaceae</taxon>
        <taxon>Marivirga</taxon>
    </lineage>
</organism>
<evidence type="ECO:0000313" key="13">
    <source>
        <dbReference type="Proteomes" id="UP000642920"/>
    </source>
</evidence>
<dbReference type="AlphaFoldDB" id="A0A937DKW8"/>
<feature type="transmembrane region" description="Helical" evidence="10">
    <location>
        <begin position="244"/>
        <end position="264"/>
    </location>
</feature>
<evidence type="ECO:0000259" key="11">
    <source>
        <dbReference type="Pfam" id="PF02163"/>
    </source>
</evidence>
<comment type="caution">
    <text evidence="12">The sequence shown here is derived from an EMBL/GenBank/DDBJ whole genome shotgun (WGS) entry which is preliminary data.</text>
</comment>
<keyword evidence="8 10" id="KW-1133">Transmembrane helix</keyword>
<evidence type="ECO:0000256" key="7">
    <source>
        <dbReference type="ARBA" id="ARBA00022946"/>
    </source>
</evidence>
<keyword evidence="6" id="KW-0378">Hydrolase</keyword>
<accession>A0A937DKW8</accession>
<feature type="transmembrane region" description="Helical" evidence="10">
    <location>
        <begin position="270"/>
        <end position="288"/>
    </location>
</feature>
<dbReference type="InterPro" id="IPR008915">
    <property type="entry name" value="Peptidase_M50"/>
</dbReference>
<dbReference type="GO" id="GO:0006508">
    <property type="term" value="P:proteolysis"/>
    <property type="evidence" value="ECO:0007669"/>
    <property type="project" value="UniProtKB-KW"/>
</dbReference>
<keyword evidence="13" id="KW-1185">Reference proteome</keyword>
<evidence type="ECO:0000256" key="5">
    <source>
        <dbReference type="ARBA" id="ARBA00022692"/>
    </source>
</evidence>
<dbReference type="InterPro" id="IPR044838">
    <property type="entry name" value="EGY1-like"/>
</dbReference>
<feature type="domain" description="Peptidase M50" evidence="11">
    <location>
        <begin position="55"/>
        <end position="251"/>
    </location>
</feature>
<feature type="transmembrane region" description="Helical" evidence="10">
    <location>
        <begin position="203"/>
        <end position="223"/>
    </location>
</feature>
<feature type="transmembrane region" description="Helical" evidence="10">
    <location>
        <begin position="116"/>
        <end position="136"/>
    </location>
</feature>
<feature type="transmembrane region" description="Helical" evidence="10">
    <location>
        <begin position="352"/>
        <end position="370"/>
    </location>
</feature>
<evidence type="ECO:0000256" key="1">
    <source>
        <dbReference type="ARBA" id="ARBA00001947"/>
    </source>
</evidence>
<dbReference type="GO" id="GO:0016020">
    <property type="term" value="C:membrane"/>
    <property type="evidence" value="ECO:0007669"/>
    <property type="project" value="UniProtKB-SubCell"/>
</dbReference>
<evidence type="ECO:0000313" key="12">
    <source>
        <dbReference type="EMBL" id="MBL0766671.1"/>
    </source>
</evidence>
<evidence type="ECO:0000256" key="6">
    <source>
        <dbReference type="ARBA" id="ARBA00022801"/>
    </source>
</evidence>
<keyword evidence="5 10" id="KW-0812">Transmembrane</keyword>
<dbReference type="CDD" id="cd06160">
    <property type="entry name" value="S2P-M50_like_2"/>
    <property type="match status" value="1"/>
</dbReference>
<protein>
    <submittedName>
        <fullName evidence="12">Site-2 protease family protein</fullName>
    </submittedName>
</protein>
<dbReference type="PANTHER" id="PTHR31412">
    <property type="entry name" value="ZINC METALLOPROTEASE EGY1"/>
    <property type="match status" value="1"/>
</dbReference>
<gene>
    <name evidence="12" type="ORF">JKP34_15495</name>
</gene>
<evidence type="ECO:0000256" key="9">
    <source>
        <dbReference type="ARBA" id="ARBA00023136"/>
    </source>
</evidence>
<name>A0A937DKW8_9BACT</name>
<keyword evidence="4 12" id="KW-0645">Protease</keyword>
<dbReference type="GO" id="GO:0008233">
    <property type="term" value="F:peptidase activity"/>
    <property type="evidence" value="ECO:0007669"/>
    <property type="project" value="UniProtKB-KW"/>
</dbReference>
<dbReference type="PANTHER" id="PTHR31412:SF0">
    <property type="entry name" value="ZINC METALLOPROTEASE EGY1, CHLOROPLASTIC-RELATED"/>
    <property type="match status" value="1"/>
</dbReference>